<comment type="subunit">
    <text evidence="3">The complex is composed of two ATP-binding proteins (PstB), two transmembrane proteins (PstC and PstA) and a solute-binding protein (PstS).</text>
</comment>
<keyword evidence="11" id="KW-1185">Reference proteome</keyword>
<protein>
    <recommendedName>
        <fullName evidence="6">Phosphate-binding protein</fullName>
    </recommendedName>
</protein>
<dbReference type="SUPFAM" id="SSF53850">
    <property type="entry name" value="Periplasmic binding protein-like II"/>
    <property type="match status" value="1"/>
</dbReference>
<dbReference type="OrthoDB" id="9783488at2"/>
<dbReference type="Pfam" id="PF12849">
    <property type="entry name" value="PBP_like_2"/>
    <property type="match status" value="1"/>
</dbReference>
<accession>A0A0S4MP40</accession>
<comment type="function">
    <text evidence="1">Part of the ABC transporter complex PstSACB involved in phosphate import.</text>
</comment>
<dbReference type="EMBL" id="CZVI01000007">
    <property type="protein sequence ID" value="CUS83782.1"/>
    <property type="molecule type" value="Genomic_DNA"/>
</dbReference>
<dbReference type="GO" id="GO:0035435">
    <property type="term" value="P:phosphate ion transmembrane transport"/>
    <property type="evidence" value="ECO:0007669"/>
    <property type="project" value="InterPro"/>
</dbReference>
<sequence length="353" mass="38937">MKTLKSILFILIFSLLLTPSLLISQDKELLGAGATFPYVLYSKMFDAYYKETGIKVNYQSIGSGGGIRQLKEKTVDFGASDAFLSDEQLKEYDSPVLHIPICLGAVVITYNLPGNPELKLTPDVIADIFLGKIKKWNDPKIVSLNPGVKLPDKNITVVHRSDGSGTTFVFVDYLSKVSQEWATKVGRGTSVAWPVGLGGKGNEGVTGLVKQIPGSIGYVELIYAKQNKLPVALVKNKSGKFIKPDLSSITLAGAANIPEDTRVSITDTDAPDGYPISSYTWILVYKEQNYKNRSLERAKQLVKLLWWMIHDGQKYTEPLDYAKLPNNAVKLAEKIIKSITYNGKPVYKEVGIK</sequence>
<organism evidence="9 10">
    <name type="scientific">Candidatus Kryptonium thompsonii</name>
    <dbReference type="NCBI Taxonomy" id="1633631"/>
    <lineage>
        <taxon>Bacteria</taxon>
        <taxon>Pseudomonadati</taxon>
        <taxon>Candidatus Kryptoniota</taxon>
        <taxon>Candidatus Kryptonium</taxon>
    </lineage>
</organism>
<evidence type="ECO:0000256" key="3">
    <source>
        <dbReference type="ARBA" id="ARBA00011529"/>
    </source>
</evidence>
<dbReference type="GO" id="GO:0043190">
    <property type="term" value="C:ATP-binding cassette (ABC) transporter complex"/>
    <property type="evidence" value="ECO:0007669"/>
    <property type="project" value="InterPro"/>
</dbReference>
<proteinExistence type="inferred from homology"/>
<evidence type="ECO:0000256" key="6">
    <source>
        <dbReference type="PIRNR" id="PIRNR002756"/>
    </source>
</evidence>
<comment type="similarity">
    <text evidence="2 6">Belongs to the PstS family.</text>
</comment>
<keyword evidence="4 6" id="KW-0813">Transport</keyword>
<accession>A0A0N7MSL0</accession>
<evidence type="ECO:0000259" key="7">
    <source>
        <dbReference type="Pfam" id="PF12849"/>
    </source>
</evidence>
<dbReference type="AlphaFoldDB" id="A0A0P1P404"/>
<dbReference type="CDD" id="cd13565">
    <property type="entry name" value="PBP2_PstS"/>
    <property type="match status" value="1"/>
</dbReference>
<accession>A0A0P1P404</accession>
<reference evidence="9 10" key="1">
    <citation type="submission" date="2015-11" db="EMBL/GenBank/DDBJ databases">
        <authorList>
            <person name="Zhang Y."/>
            <person name="Guo Z."/>
        </authorList>
    </citation>
    <scope>NUCLEOTIDE SEQUENCE [LARGE SCALE GENOMIC DNA]</scope>
    <source>
        <strain evidence="9">JGI-4</strain>
    </source>
</reference>
<dbReference type="InterPro" id="IPR050962">
    <property type="entry name" value="Phosphate-bind_PstS"/>
</dbReference>
<evidence type="ECO:0000313" key="9">
    <source>
        <dbReference type="EMBL" id="CUU00676.1"/>
    </source>
</evidence>
<keyword evidence="5 6" id="KW-0592">Phosphate transport</keyword>
<dbReference type="InterPro" id="IPR024370">
    <property type="entry name" value="PBP_domain"/>
</dbReference>
<dbReference type="InterPro" id="IPR005673">
    <property type="entry name" value="ABC_phos-bd_PstS"/>
</dbReference>
<evidence type="ECO:0000256" key="4">
    <source>
        <dbReference type="ARBA" id="ARBA00022448"/>
    </source>
</evidence>
<dbReference type="PANTHER" id="PTHR42996">
    <property type="entry name" value="PHOSPHATE-BINDING PROTEIN PSTS"/>
    <property type="match status" value="1"/>
</dbReference>
<dbReference type="PIRSF" id="PIRSF002756">
    <property type="entry name" value="PstS"/>
    <property type="match status" value="1"/>
</dbReference>
<accession>A0A0P1LBG1</accession>
<evidence type="ECO:0000256" key="5">
    <source>
        <dbReference type="ARBA" id="ARBA00022592"/>
    </source>
</evidence>
<dbReference type="PANTHER" id="PTHR42996:SF1">
    <property type="entry name" value="PHOSPHATE-BINDING PROTEIN PSTS"/>
    <property type="match status" value="1"/>
</dbReference>
<dbReference type="EMBL" id="FAOP01000001">
    <property type="protein sequence ID" value="CUU00676.1"/>
    <property type="molecule type" value="Genomic_DNA"/>
</dbReference>
<dbReference type="RefSeq" id="WP_075425995.1">
    <property type="nucleotide sequence ID" value="NZ_CZVI01000007.1"/>
</dbReference>
<dbReference type="Gene3D" id="3.40.190.10">
    <property type="entry name" value="Periplasmic binding protein-like II"/>
    <property type="match status" value="2"/>
</dbReference>
<evidence type="ECO:0000313" key="8">
    <source>
        <dbReference type="EMBL" id="CUS83782.1"/>
    </source>
</evidence>
<evidence type="ECO:0000313" key="11">
    <source>
        <dbReference type="Proteomes" id="UP000182200"/>
    </source>
</evidence>
<reference evidence="8 11" key="2">
    <citation type="submission" date="2015-11" db="EMBL/GenBank/DDBJ databases">
        <authorList>
            <person name="Varghese N."/>
        </authorList>
    </citation>
    <scope>NUCLEOTIDE SEQUENCE [LARGE SCALE GENOMIC DNA]</scope>
    <source>
        <strain evidence="8 11">JGI-8</strain>
    </source>
</reference>
<dbReference type="NCBIfam" id="TIGR00975">
    <property type="entry name" value="3a0107s03"/>
    <property type="match status" value="1"/>
</dbReference>
<name>A0A0P1P404_9BACT</name>
<evidence type="ECO:0000313" key="10">
    <source>
        <dbReference type="Proteomes" id="UP000182011"/>
    </source>
</evidence>
<dbReference type="Proteomes" id="UP000182200">
    <property type="component" value="Unassembled WGS sequence"/>
</dbReference>
<evidence type="ECO:0000256" key="1">
    <source>
        <dbReference type="ARBA" id="ARBA00002841"/>
    </source>
</evidence>
<accession>A0A0P1LQ14</accession>
<evidence type="ECO:0000256" key="2">
    <source>
        <dbReference type="ARBA" id="ARBA00008725"/>
    </source>
</evidence>
<dbReference type="STRING" id="1633631.GCA_001442925_00046"/>
<feature type="domain" description="PBP" evidence="7">
    <location>
        <begin position="27"/>
        <end position="295"/>
    </location>
</feature>
<accession>A0A0P1L7I0</accession>
<accession>A0A0P1M2Z8</accession>
<dbReference type="Proteomes" id="UP000182011">
    <property type="component" value="Unassembled WGS sequence"/>
</dbReference>
<accession>A0A0P1MLG5</accession>
<dbReference type="GO" id="GO:0042301">
    <property type="term" value="F:phosphate ion binding"/>
    <property type="evidence" value="ECO:0007669"/>
    <property type="project" value="InterPro"/>
</dbReference>
<gene>
    <name evidence="9" type="ORF">JGI4_00046</name>
    <name evidence="8" type="ORF">JGI8_00733</name>
</gene>